<sequence length="167" mass="18649">MRSSRAFREDATLRRTDGRWRVTPEDLRTAGHAFSAAGVVRDDPALPTGPDGYRLWLYEARHLLAVGTALSTAAHTLPRTTEGYLSVFAMALSGHGGTCLRLRESTRDIEQLWAAEPAPPADLRHWDNTHVPGPLRAQTDETLLLISELRIWLESLRPQETDQPPPH</sequence>
<name>A0AAP6EIP0_9ACTN</name>
<dbReference type="EMBL" id="JARAWP010000024">
    <property type="protein sequence ID" value="MDX3022931.1"/>
    <property type="molecule type" value="Genomic_DNA"/>
</dbReference>
<dbReference type="Proteomes" id="UP001272987">
    <property type="component" value="Unassembled WGS sequence"/>
</dbReference>
<reference evidence="1 3" key="1">
    <citation type="journal article" date="2023" name="Microb. Genom.">
        <title>Mesoterricola silvestris gen. nov., sp. nov., Mesoterricola sediminis sp. nov., Geothrix oryzae sp. nov., Geothrix edaphica sp. nov., Geothrix rubra sp. nov., and Geothrix limicola sp. nov., six novel members of Acidobacteriota isolated from soils.</title>
        <authorList>
            <person name="Weisberg A.J."/>
            <person name="Pearce E."/>
            <person name="Kramer C.G."/>
            <person name="Chang J.H."/>
            <person name="Clarke C.R."/>
        </authorList>
    </citation>
    <scope>NUCLEOTIDE SEQUENCE</scope>
    <source>
        <strain evidence="2 3">NB05-1H</strain>
        <strain evidence="1">NRRL_B-16521</strain>
    </source>
</reference>
<keyword evidence="3" id="KW-1185">Reference proteome</keyword>
<organism evidence="1 4">
    <name type="scientific">Streptomyces acidiscabies</name>
    <dbReference type="NCBI Taxonomy" id="42234"/>
    <lineage>
        <taxon>Bacteria</taxon>
        <taxon>Bacillati</taxon>
        <taxon>Actinomycetota</taxon>
        <taxon>Actinomycetes</taxon>
        <taxon>Kitasatosporales</taxon>
        <taxon>Streptomycetaceae</taxon>
        <taxon>Streptomyces</taxon>
    </lineage>
</organism>
<dbReference type="AlphaFoldDB" id="A0AAP6EIP0"/>
<protein>
    <submittedName>
        <fullName evidence="1">Uncharacterized protein</fullName>
    </submittedName>
</protein>
<proteinExistence type="predicted"/>
<evidence type="ECO:0000313" key="2">
    <source>
        <dbReference type="EMBL" id="MDX3022931.1"/>
    </source>
</evidence>
<dbReference type="EMBL" id="JARAWC010000030">
    <property type="protein sequence ID" value="MDX2964382.1"/>
    <property type="molecule type" value="Genomic_DNA"/>
</dbReference>
<evidence type="ECO:0000313" key="1">
    <source>
        <dbReference type="EMBL" id="MDX2964382.1"/>
    </source>
</evidence>
<dbReference type="GeneID" id="69812502"/>
<evidence type="ECO:0000313" key="4">
    <source>
        <dbReference type="Proteomes" id="UP001282288"/>
    </source>
</evidence>
<gene>
    <name evidence="1" type="ORF">PV399_32395</name>
    <name evidence="2" type="ORF">PV666_34390</name>
</gene>
<evidence type="ECO:0000313" key="3">
    <source>
        <dbReference type="Proteomes" id="UP001272987"/>
    </source>
</evidence>
<dbReference type="RefSeq" id="WP_162947194.1">
    <property type="nucleotide sequence ID" value="NZ_JAGJBY010000002.1"/>
</dbReference>
<comment type="caution">
    <text evidence="1">The sequence shown here is derived from an EMBL/GenBank/DDBJ whole genome shotgun (WGS) entry which is preliminary data.</text>
</comment>
<dbReference type="Proteomes" id="UP001282288">
    <property type="component" value="Unassembled WGS sequence"/>
</dbReference>
<accession>A0AAP6EIP0</accession>